<reference evidence="1" key="1">
    <citation type="submission" date="2020-09" db="EMBL/GenBank/DDBJ databases">
        <title>Genome-Enabled Discovery of Anthraquinone Biosynthesis in Senna tora.</title>
        <authorList>
            <person name="Kang S.-H."/>
            <person name="Pandey R.P."/>
            <person name="Lee C.-M."/>
            <person name="Sim J.-S."/>
            <person name="Jeong J.-T."/>
            <person name="Choi B.-S."/>
            <person name="Jung M."/>
            <person name="Ginzburg D."/>
            <person name="Zhao K."/>
            <person name="Won S.Y."/>
            <person name="Oh T.-J."/>
            <person name="Yu Y."/>
            <person name="Kim N.-H."/>
            <person name="Lee O.R."/>
            <person name="Lee T.-H."/>
            <person name="Bashyal P."/>
            <person name="Kim T.-S."/>
            <person name="Lee W.-H."/>
            <person name="Kawkins C."/>
            <person name="Kim C.-K."/>
            <person name="Kim J.S."/>
            <person name="Ahn B.O."/>
            <person name="Rhee S.Y."/>
            <person name="Sohng J.K."/>
        </authorList>
    </citation>
    <scope>NUCLEOTIDE SEQUENCE</scope>
    <source>
        <tissue evidence="1">Leaf</tissue>
    </source>
</reference>
<sequence length="41" mass="4902">MDLRLLEPTLTSVEKETSLSSYATTPNLRVQNEHVFFFYWH</sequence>
<evidence type="ECO:0000313" key="1">
    <source>
        <dbReference type="EMBL" id="KAF7821596.1"/>
    </source>
</evidence>
<keyword evidence="2" id="KW-1185">Reference proteome</keyword>
<name>A0A834TI70_9FABA</name>
<accession>A0A834TI70</accession>
<proteinExistence type="predicted"/>
<evidence type="ECO:0000313" key="2">
    <source>
        <dbReference type="Proteomes" id="UP000634136"/>
    </source>
</evidence>
<comment type="caution">
    <text evidence="1">The sequence shown here is derived from an EMBL/GenBank/DDBJ whole genome shotgun (WGS) entry which is preliminary data.</text>
</comment>
<dbReference type="EMBL" id="JAAIUW010000008">
    <property type="protein sequence ID" value="KAF7821596.1"/>
    <property type="molecule type" value="Genomic_DNA"/>
</dbReference>
<organism evidence="1 2">
    <name type="scientific">Senna tora</name>
    <dbReference type="NCBI Taxonomy" id="362788"/>
    <lineage>
        <taxon>Eukaryota</taxon>
        <taxon>Viridiplantae</taxon>
        <taxon>Streptophyta</taxon>
        <taxon>Embryophyta</taxon>
        <taxon>Tracheophyta</taxon>
        <taxon>Spermatophyta</taxon>
        <taxon>Magnoliopsida</taxon>
        <taxon>eudicotyledons</taxon>
        <taxon>Gunneridae</taxon>
        <taxon>Pentapetalae</taxon>
        <taxon>rosids</taxon>
        <taxon>fabids</taxon>
        <taxon>Fabales</taxon>
        <taxon>Fabaceae</taxon>
        <taxon>Caesalpinioideae</taxon>
        <taxon>Cassia clade</taxon>
        <taxon>Senna</taxon>
    </lineage>
</organism>
<dbReference type="AlphaFoldDB" id="A0A834TI70"/>
<gene>
    <name evidence="1" type="ORF">G2W53_027051</name>
</gene>
<protein>
    <submittedName>
        <fullName evidence="1">Uncharacterized protein</fullName>
    </submittedName>
</protein>
<dbReference type="Proteomes" id="UP000634136">
    <property type="component" value="Unassembled WGS sequence"/>
</dbReference>